<dbReference type="GO" id="GO:0016810">
    <property type="term" value="F:hydrolase activity, acting on carbon-nitrogen (but not peptide) bonds"/>
    <property type="evidence" value="ECO:0007669"/>
    <property type="project" value="InterPro"/>
</dbReference>
<dbReference type="Pfam" id="PF07969">
    <property type="entry name" value="Amidohydro_3"/>
    <property type="match status" value="1"/>
</dbReference>
<name>A0A5C8ZRD7_9GAMM</name>
<evidence type="ECO:0000259" key="1">
    <source>
        <dbReference type="Pfam" id="PF07969"/>
    </source>
</evidence>
<dbReference type="SUPFAM" id="SSF51556">
    <property type="entry name" value="Metallo-dependent hydrolases"/>
    <property type="match status" value="1"/>
</dbReference>
<dbReference type="InterPro" id="IPR032466">
    <property type="entry name" value="Metal_Hydrolase"/>
</dbReference>
<evidence type="ECO:0000313" key="2">
    <source>
        <dbReference type="EMBL" id="TXS91063.1"/>
    </source>
</evidence>
<gene>
    <name evidence="2" type="ORF">FVW59_12705</name>
</gene>
<dbReference type="Gene3D" id="3.20.20.140">
    <property type="entry name" value="Metal-dependent hydrolases"/>
    <property type="match status" value="1"/>
</dbReference>
<dbReference type="PANTHER" id="PTHR22642">
    <property type="entry name" value="IMIDAZOLONEPROPIONASE"/>
    <property type="match status" value="1"/>
</dbReference>
<dbReference type="OrthoDB" id="5734927at2"/>
<dbReference type="EMBL" id="VRYZ01000005">
    <property type="protein sequence ID" value="TXS91063.1"/>
    <property type="molecule type" value="Genomic_DNA"/>
</dbReference>
<comment type="caution">
    <text evidence="2">The sequence shown here is derived from an EMBL/GenBank/DDBJ whole genome shotgun (WGS) entry which is preliminary data.</text>
</comment>
<dbReference type="SUPFAM" id="SSF51338">
    <property type="entry name" value="Composite domain of metallo-dependent hydrolases"/>
    <property type="match status" value="1"/>
</dbReference>
<feature type="domain" description="Amidohydrolase 3" evidence="1">
    <location>
        <begin position="102"/>
        <end position="591"/>
    </location>
</feature>
<dbReference type="AlphaFoldDB" id="A0A5C8ZRD7"/>
<sequence>MGERQSVVSPALTRRLAIIGRALSALAIAGWLWACSERQVAVPAAEEAAFSGLPADALYLNGEVITMAGEDARAEAFAVLGERIVAVGSSDAMRRLAGPATEVVDLEGRAVVPGLYAAHDHFPGAGVVATRLVDLNSPPMGRMTTIDDVVDALAVRAASTPAGAWIQGRGYDDTLLEDGRHPTREDLDRASTAHPIWISHTSGHLGVANSLALEMAGITAATPQPEGGVIRVDPETGEPDGVLEEKAQVVSALIPPMSEDEEMAAYRAAVDLYLRQGVTTTVITGARPDTFRALQKARQKDILDLRVVAMSMCMDSKEPAPVQSAGFVSGFGDSHLKLGGVKIVQDGSNQGYTGYFTEPYHTPYHGDDQWRGYPWRSQEELTAMVVDLHQQGYQIAIHGNGDAAIDQILNAFRAAQEAFPRADARHRIEHCQMVRKDQLDTIAELGITPSFFVGHVFYWGDRHRDIFMGPERAAGISPLASADARGIVYTIHDDTPVTPVDPLQLLWVSANRLTRSNQVLGGEERVAVERALRALTIDAAWQNFEEVDKGSIEVGKLADFVVLSKNPLTIDPLELRDIEVLFTYVGGEAVYRKI</sequence>
<dbReference type="Gene3D" id="3.10.310.70">
    <property type="match status" value="1"/>
</dbReference>
<proteinExistence type="predicted"/>
<dbReference type="Proteomes" id="UP000321933">
    <property type="component" value="Unassembled WGS sequence"/>
</dbReference>
<organism evidence="2 3">
    <name type="scientific">Parahaliea aestuarii</name>
    <dbReference type="NCBI Taxonomy" id="1852021"/>
    <lineage>
        <taxon>Bacteria</taxon>
        <taxon>Pseudomonadati</taxon>
        <taxon>Pseudomonadota</taxon>
        <taxon>Gammaproteobacteria</taxon>
        <taxon>Cellvibrionales</taxon>
        <taxon>Halieaceae</taxon>
        <taxon>Parahaliea</taxon>
    </lineage>
</organism>
<dbReference type="Gene3D" id="2.30.40.10">
    <property type="entry name" value="Urease, subunit C, domain 1"/>
    <property type="match status" value="1"/>
</dbReference>
<reference evidence="2 3" key="1">
    <citation type="submission" date="2019-08" db="EMBL/GenBank/DDBJ databases">
        <title>Parahaliea maris sp. nov., isolated from the surface seawater.</title>
        <authorList>
            <person name="Liu Y."/>
        </authorList>
    </citation>
    <scope>NUCLEOTIDE SEQUENCE [LARGE SCALE GENOMIC DNA]</scope>
    <source>
        <strain evidence="2 3">S2-26</strain>
    </source>
</reference>
<dbReference type="InterPro" id="IPR033932">
    <property type="entry name" value="YtcJ-like"/>
</dbReference>
<keyword evidence="2" id="KW-0378">Hydrolase</keyword>
<dbReference type="CDD" id="cd01300">
    <property type="entry name" value="YtcJ_like"/>
    <property type="match status" value="1"/>
</dbReference>
<dbReference type="PANTHER" id="PTHR22642:SF2">
    <property type="entry name" value="PROTEIN LONG AFTER FAR-RED 3"/>
    <property type="match status" value="1"/>
</dbReference>
<accession>A0A5C8ZRD7</accession>
<dbReference type="InterPro" id="IPR011059">
    <property type="entry name" value="Metal-dep_hydrolase_composite"/>
</dbReference>
<dbReference type="InterPro" id="IPR013108">
    <property type="entry name" value="Amidohydro_3"/>
</dbReference>
<dbReference type="RefSeq" id="WP_148064719.1">
    <property type="nucleotide sequence ID" value="NZ_VRYZ01000005.1"/>
</dbReference>
<keyword evidence="3" id="KW-1185">Reference proteome</keyword>
<protein>
    <submittedName>
        <fullName evidence="2">Amidohydrolase</fullName>
    </submittedName>
</protein>
<evidence type="ECO:0000313" key="3">
    <source>
        <dbReference type="Proteomes" id="UP000321933"/>
    </source>
</evidence>